<name>A0ACB7YZ01_9ERIC</name>
<gene>
    <name evidence="1" type="ORF">Vadar_026849</name>
</gene>
<sequence length="188" mass="21439">MGAPPLLTTTEAHLHHLLDPALPTPISSLHLPDLISSCLRSIKRERGRTRRRRRRRRRRKEGENWGNSRDNRWLRGGPLPVNVWGVQLVSTPTKYKRGPPKGKMDPNASPQSQQPPPTVASPLPLQPPLHQSNADEEDESVKQLNECSSLYLSLQDCLADTNRNWKSCQKQVQALKACNERRNKDKRK</sequence>
<accession>A0ACB7YZ01</accession>
<evidence type="ECO:0000313" key="2">
    <source>
        <dbReference type="Proteomes" id="UP000828048"/>
    </source>
</evidence>
<dbReference type="EMBL" id="CM037153">
    <property type="protein sequence ID" value="KAH7858696.1"/>
    <property type="molecule type" value="Genomic_DNA"/>
</dbReference>
<protein>
    <submittedName>
        <fullName evidence="1">Uncharacterized protein</fullName>
    </submittedName>
</protein>
<reference evidence="1 2" key="1">
    <citation type="journal article" date="2021" name="Hortic Res">
        <title>High-quality reference genome and annotation aids understanding of berry development for evergreen blueberry (Vaccinium darrowii).</title>
        <authorList>
            <person name="Yu J."/>
            <person name="Hulse-Kemp A.M."/>
            <person name="Babiker E."/>
            <person name="Staton M."/>
        </authorList>
    </citation>
    <scope>NUCLEOTIDE SEQUENCE [LARGE SCALE GENOMIC DNA]</scope>
    <source>
        <strain evidence="2">cv. NJ 8807/NJ 8810</strain>
        <tissue evidence="1">Young leaf</tissue>
    </source>
</reference>
<evidence type="ECO:0000313" key="1">
    <source>
        <dbReference type="EMBL" id="KAH7858696.1"/>
    </source>
</evidence>
<dbReference type="Proteomes" id="UP000828048">
    <property type="component" value="Chromosome 3"/>
</dbReference>
<comment type="caution">
    <text evidence="1">The sequence shown here is derived from an EMBL/GenBank/DDBJ whole genome shotgun (WGS) entry which is preliminary data.</text>
</comment>
<proteinExistence type="predicted"/>
<organism evidence="1 2">
    <name type="scientific">Vaccinium darrowii</name>
    <dbReference type="NCBI Taxonomy" id="229202"/>
    <lineage>
        <taxon>Eukaryota</taxon>
        <taxon>Viridiplantae</taxon>
        <taxon>Streptophyta</taxon>
        <taxon>Embryophyta</taxon>
        <taxon>Tracheophyta</taxon>
        <taxon>Spermatophyta</taxon>
        <taxon>Magnoliopsida</taxon>
        <taxon>eudicotyledons</taxon>
        <taxon>Gunneridae</taxon>
        <taxon>Pentapetalae</taxon>
        <taxon>asterids</taxon>
        <taxon>Ericales</taxon>
        <taxon>Ericaceae</taxon>
        <taxon>Vaccinioideae</taxon>
        <taxon>Vaccinieae</taxon>
        <taxon>Vaccinium</taxon>
    </lineage>
</organism>
<keyword evidence="2" id="KW-1185">Reference proteome</keyword>